<evidence type="ECO:0000256" key="9">
    <source>
        <dbReference type="HAMAP-Rule" id="MF_00135"/>
    </source>
</evidence>
<comment type="catalytic activity">
    <reaction evidence="1 9">
        <text>N-(5-phospho-beta-D-ribosyl)anthranilate = 1-(2-carboxyphenylamino)-1-deoxy-D-ribulose 5-phosphate</text>
        <dbReference type="Rhea" id="RHEA:21540"/>
        <dbReference type="ChEBI" id="CHEBI:18277"/>
        <dbReference type="ChEBI" id="CHEBI:58613"/>
        <dbReference type="EC" id="5.3.1.24"/>
    </reaction>
</comment>
<comment type="similarity">
    <text evidence="9">Belongs to the TrpF family.</text>
</comment>
<dbReference type="NCBIfam" id="NF002295">
    <property type="entry name" value="PRK01222.1-1"/>
    <property type="match status" value="1"/>
</dbReference>
<dbReference type="EMBL" id="JAUSVK010000001">
    <property type="protein sequence ID" value="MDQ0392253.1"/>
    <property type="molecule type" value="Genomic_DNA"/>
</dbReference>
<keyword evidence="6 9" id="KW-0822">Tryptophan biosynthesis</keyword>
<dbReference type="InterPro" id="IPR013785">
    <property type="entry name" value="Aldolase_TIM"/>
</dbReference>
<evidence type="ECO:0000256" key="6">
    <source>
        <dbReference type="ARBA" id="ARBA00022822"/>
    </source>
</evidence>
<evidence type="ECO:0000256" key="3">
    <source>
        <dbReference type="ARBA" id="ARBA00012572"/>
    </source>
</evidence>
<name>A0ABU0FDP8_9HYPH</name>
<dbReference type="SUPFAM" id="SSF51366">
    <property type="entry name" value="Ribulose-phoshate binding barrel"/>
    <property type="match status" value="1"/>
</dbReference>
<comment type="pathway">
    <text evidence="2 9">Amino-acid biosynthesis; L-tryptophan biosynthesis; L-tryptophan from chorismate: step 3/5.</text>
</comment>
<dbReference type="InterPro" id="IPR044643">
    <property type="entry name" value="TrpF_fam"/>
</dbReference>
<dbReference type="Gene3D" id="3.20.20.70">
    <property type="entry name" value="Aldolase class I"/>
    <property type="match status" value="1"/>
</dbReference>
<proteinExistence type="inferred from homology"/>
<keyword evidence="8 9" id="KW-0413">Isomerase</keyword>
<evidence type="ECO:0000256" key="8">
    <source>
        <dbReference type="ARBA" id="ARBA00023235"/>
    </source>
</evidence>
<keyword evidence="12" id="KW-1185">Reference proteome</keyword>
<protein>
    <recommendedName>
        <fullName evidence="4 9">N-(5'-phosphoribosyl)anthranilate isomerase</fullName>
        <shortName evidence="9">PRAI</shortName>
        <ecNumber evidence="3 9">5.3.1.24</ecNumber>
    </recommendedName>
</protein>
<reference evidence="11 12" key="1">
    <citation type="submission" date="2023-07" db="EMBL/GenBank/DDBJ databases">
        <title>Genomic Encyclopedia of Type Strains, Phase IV (KMG-IV): sequencing the most valuable type-strain genomes for metagenomic binning, comparative biology and taxonomic classification.</title>
        <authorList>
            <person name="Goeker M."/>
        </authorList>
    </citation>
    <scope>NUCLEOTIDE SEQUENCE [LARGE SCALE GENOMIC DNA]</scope>
    <source>
        <strain evidence="11 12">DSM 5896</strain>
    </source>
</reference>
<evidence type="ECO:0000256" key="2">
    <source>
        <dbReference type="ARBA" id="ARBA00004664"/>
    </source>
</evidence>
<evidence type="ECO:0000256" key="5">
    <source>
        <dbReference type="ARBA" id="ARBA00022605"/>
    </source>
</evidence>
<dbReference type="PANTHER" id="PTHR42894:SF1">
    <property type="entry name" value="N-(5'-PHOSPHORIBOSYL)ANTHRANILATE ISOMERASE"/>
    <property type="match status" value="1"/>
</dbReference>
<dbReference type="InterPro" id="IPR011060">
    <property type="entry name" value="RibuloseP-bd_barrel"/>
</dbReference>
<evidence type="ECO:0000313" key="12">
    <source>
        <dbReference type="Proteomes" id="UP001237448"/>
    </source>
</evidence>
<feature type="domain" description="N-(5'phosphoribosyl) anthranilate isomerase (PRAI)" evidence="10">
    <location>
        <begin position="4"/>
        <end position="207"/>
    </location>
</feature>
<organism evidence="11 12">
    <name type="scientific">Labrys monachus</name>
    <dbReference type="NCBI Taxonomy" id="217067"/>
    <lineage>
        <taxon>Bacteria</taxon>
        <taxon>Pseudomonadati</taxon>
        <taxon>Pseudomonadota</taxon>
        <taxon>Alphaproteobacteria</taxon>
        <taxon>Hyphomicrobiales</taxon>
        <taxon>Xanthobacteraceae</taxon>
        <taxon>Labrys</taxon>
    </lineage>
</organism>
<dbReference type="RefSeq" id="WP_307425848.1">
    <property type="nucleotide sequence ID" value="NZ_JAUSVK010000001.1"/>
</dbReference>
<keyword evidence="7 9" id="KW-0057">Aromatic amino acid biosynthesis</keyword>
<sequence>MALIKICGLSTPETLEAALAAGADMVGFVFFAKSPRHLTPERAAALAPRVAGRARKIALSVDADDGALDAIVEALAPDALQLHGRESPERVAAVKARYRLPVFKAVGVSTRADLQGTQAHRTGADWLLLDAKPPKGSALPGGNGLAFDWTVLGDLDRSLPFMLSGGLDAANVADAVRIGRPDGVDVSSGVEDRPGVKNPDRIRAFVAAARAAFARLQPPIPPPETPLR</sequence>
<dbReference type="Pfam" id="PF00697">
    <property type="entry name" value="PRAI"/>
    <property type="match status" value="1"/>
</dbReference>
<dbReference type="HAMAP" id="MF_00135">
    <property type="entry name" value="PRAI"/>
    <property type="match status" value="1"/>
</dbReference>
<keyword evidence="5 9" id="KW-0028">Amino-acid biosynthesis</keyword>
<evidence type="ECO:0000256" key="1">
    <source>
        <dbReference type="ARBA" id="ARBA00001164"/>
    </source>
</evidence>
<dbReference type="InterPro" id="IPR001240">
    <property type="entry name" value="PRAI_dom"/>
</dbReference>
<accession>A0ABU0FDP8</accession>
<dbReference type="CDD" id="cd00405">
    <property type="entry name" value="PRAI"/>
    <property type="match status" value="1"/>
</dbReference>
<evidence type="ECO:0000256" key="4">
    <source>
        <dbReference type="ARBA" id="ARBA00022272"/>
    </source>
</evidence>
<dbReference type="PANTHER" id="PTHR42894">
    <property type="entry name" value="N-(5'-PHOSPHORIBOSYL)ANTHRANILATE ISOMERASE"/>
    <property type="match status" value="1"/>
</dbReference>
<dbReference type="EC" id="5.3.1.24" evidence="3 9"/>
<comment type="caution">
    <text evidence="11">The sequence shown here is derived from an EMBL/GenBank/DDBJ whole genome shotgun (WGS) entry which is preliminary data.</text>
</comment>
<evidence type="ECO:0000256" key="7">
    <source>
        <dbReference type="ARBA" id="ARBA00023141"/>
    </source>
</evidence>
<gene>
    <name evidence="9" type="primary">trpF</name>
    <name evidence="11" type="ORF">J3R73_002045</name>
</gene>
<dbReference type="Proteomes" id="UP001237448">
    <property type="component" value="Unassembled WGS sequence"/>
</dbReference>
<dbReference type="GO" id="GO:0004640">
    <property type="term" value="F:phosphoribosylanthranilate isomerase activity"/>
    <property type="evidence" value="ECO:0007669"/>
    <property type="project" value="UniProtKB-EC"/>
</dbReference>
<evidence type="ECO:0000259" key="10">
    <source>
        <dbReference type="Pfam" id="PF00697"/>
    </source>
</evidence>
<evidence type="ECO:0000313" key="11">
    <source>
        <dbReference type="EMBL" id="MDQ0392253.1"/>
    </source>
</evidence>